<keyword evidence="17" id="KW-1035">Host cytoplasm</keyword>
<keyword evidence="16" id="KW-0693">Viral RNA replication</keyword>
<evidence type="ECO:0000256" key="18">
    <source>
        <dbReference type="SAM" id="MobiDB-lite"/>
    </source>
</evidence>
<evidence type="ECO:0000256" key="7">
    <source>
        <dbReference type="ARBA" id="ARBA00022561"/>
    </source>
</evidence>
<evidence type="ECO:0000256" key="16">
    <source>
        <dbReference type="ARBA" id="ARBA00022953"/>
    </source>
</evidence>
<dbReference type="GO" id="GO:0005524">
    <property type="term" value="F:ATP binding"/>
    <property type="evidence" value="ECO:0007669"/>
    <property type="project" value="UniProtKB-KW"/>
</dbReference>
<dbReference type="Gene3D" id="2.60.120.20">
    <property type="match status" value="3"/>
</dbReference>
<proteinExistence type="predicted"/>
<evidence type="ECO:0000313" key="21">
    <source>
        <dbReference type="EMBL" id="AKJ83381.1"/>
    </source>
</evidence>
<evidence type="ECO:0000256" key="5">
    <source>
        <dbReference type="ARBA" id="ARBA00022520"/>
    </source>
</evidence>
<dbReference type="GO" id="GO:0006508">
    <property type="term" value="P:proteolysis"/>
    <property type="evidence" value="ECO:0007669"/>
    <property type="project" value="UniProtKB-KW"/>
</dbReference>
<dbReference type="GO" id="GO:0008234">
    <property type="term" value="F:cysteine-type peptidase activity"/>
    <property type="evidence" value="ECO:0007669"/>
    <property type="project" value="UniProtKB-KW"/>
</dbReference>
<keyword evidence="12" id="KW-0378">Hydrolase</keyword>
<dbReference type="SUPFAM" id="SSF56672">
    <property type="entry name" value="DNA/RNA polymerases"/>
    <property type="match status" value="1"/>
</dbReference>
<feature type="compositionally biased region" description="Pro residues" evidence="18">
    <location>
        <begin position="120"/>
        <end position="129"/>
    </location>
</feature>
<keyword evidence="11" id="KW-0547">Nucleotide-binding</keyword>
<keyword evidence="8" id="KW-0645">Protease</keyword>
<dbReference type="InterPro" id="IPR029053">
    <property type="entry name" value="Viral_coat"/>
</dbReference>
<keyword evidence="19" id="KW-0812">Transmembrane</keyword>
<dbReference type="InterPro" id="IPR001205">
    <property type="entry name" value="RNA-dir_pol_C"/>
</dbReference>
<dbReference type="InterPro" id="IPR009003">
    <property type="entry name" value="Peptidase_S1_PA"/>
</dbReference>
<keyword evidence="13" id="KW-0788">Thiol protease</keyword>
<dbReference type="GO" id="GO:0039694">
    <property type="term" value="P:viral RNA genome replication"/>
    <property type="evidence" value="ECO:0007669"/>
    <property type="project" value="InterPro"/>
</dbReference>
<dbReference type="PROSITE" id="PS50507">
    <property type="entry name" value="RDRP_SSRNA_POS"/>
    <property type="match status" value="1"/>
</dbReference>
<evidence type="ECO:0000256" key="17">
    <source>
        <dbReference type="ARBA" id="ARBA00023200"/>
    </source>
</evidence>
<dbReference type="InterPro" id="IPR004004">
    <property type="entry name" value="Helic/Pol/Pept_Calicivir-typ"/>
</dbReference>
<evidence type="ECO:0000256" key="19">
    <source>
        <dbReference type="SAM" id="Phobius"/>
    </source>
</evidence>
<feature type="transmembrane region" description="Helical" evidence="19">
    <location>
        <begin position="654"/>
        <end position="671"/>
    </location>
</feature>
<protein>
    <recommendedName>
        <fullName evidence="3">Genome polyprotein</fullName>
    </recommendedName>
</protein>
<keyword evidence="19" id="KW-0472">Membrane</keyword>
<dbReference type="SUPFAM" id="SSF88633">
    <property type="entry name" value="Positive stranded ssRNA viruses"/>
    <property type="match status" value="3"/>
</dbReference>
<dbReference type="InterPro" id="IPR000605">
    <property type="entry name" value="Helicase_SF3_ssDNA/RNA_vir"/>
</dbReference>
<evidence type="ECO:0000256" key="6">
    <source>
        <dbReference type="ARBA" id="ARBA00022553"/>
    </source>
</evidence>
<dbReference type="KEGG" id="vg:26122875"/>
<dbReference type="Gene3D" id="3.30.70.270">
    <property type="match status" value="1"/>
</dbReference>
<feature type="transmembrane region" description="Helical" evidence="19">
    <location>
        <begin position="683"/>
        <end position="710"/>
    </location>
</feature>
<keyword evidence="7" id="KW-0167">Capsid protein</keyword>
<keyword evidence="15" id="KW-0946">Virion</keyword>
<dbReference type="GO" id="GO:0019028">
    <property type="term" value="C:viral capsid"/>
    <property type="evidence" value="ECO:0007669"/>
    <property type="project" value="UniProtKB-KW"/>
</dbReference>
<dbReference type="InterPro" id="IPR033703">
    <property type="entry name" value="Rhv-like"/>
</dbReference>
<reference evidence="21 22" key="1">
    <citation type="journal article" date="2015" name="Virus Genes">
        <title>Identification of a novel Picornavirales virus distantly related to posavirus in swine feces.</title>
        <authorList>
            <person name="Hause B.M."/>
            <person name="Hesse R.A."/>
            <person name="Anderson G.A."/>
        </authorList>
    </citation>
    <scope>NUCLEOTIDE SEQUENCE [LARGE SCALE GENOMIC DNA]</scope>
    <source>
        <strain evidence="21 22">958-4</strain>
    </source>
</reference>
<evidence type="ECO:0000256" key="8">
    <source>
        <dbReference type="ARBA" id="ARBA00022670"/>
    </source>
</evidence>
<evidence type="ECO:0000256" key="13">
    <source>
        <dbReference type="ARBA" id="ARBA00022807"/>
    </source>
</evidence>
<feature type="region of interest" description="Disordered" evidence="18">
    <location>
        <begin position="110"/>
        <end position="159"/>
    </location>
</feature>
<evidence type="ECO:0000256" key="3">
    <source>
        <dbReference type="ARBA" id="ARBA00020107"/>
    </source>
</evidence>
<evidence type="ECO:0000256" key="15">
    <source>
        <dbReference type="ARBA" id="ARBA00022844"/>
    </source>
</evidence>
<dbReference type="EMBL" id="KR019688">
    <property type="protein sequence ID" value="AKJ83381.1"/>
    <property type="molecule type" value="Viral_cRNA"/>
</dbReference>
<dbReference type="Pfam" id="PF00680">
    <property type="entry name" value="RdRP_1"/>
    <property type="match status" value="1"/>
</dbReference>
<organism evidence="21 22">
    <name type="scientific">Posavirus 3</name>
    <dbReference type="NCBI Taxonomy" id="1663127"/>
    <lineage>
        <taxon>Viruses</taxon>
        <taxon>Riboviria</taxon>
        <taxon>Orthornavirae</taxon>
        <taxon>Pisuviricota</taxon>
        <taxon>Pisoniviricetes</taxon>
        <taxon>Picornavirales</taxon>
        <taxon>Posavirus</taxon>
    </lineage>
</organism>
<feature type="compositionally biased region" description="Basic and acidic residues" evidence="18">
    <location>
        <begin position="214"/>
        <end position="231"/>
    </location>
</feature>
<keyword evidence="5" id="KW-0191">Covalent protein-RNA linkage</keyword>
<evidence type="ECO:0000259" key="20">
    <source>
        <dbReference type="PROSITE" id="PS50507"/>
    </source>
</evidence>
<dbReference type="GO" id="GO:0003724">
    <property type="term" value="F:RNA helicase activity"/>
    <property type="evidence" value="ECO:0007669"/>
    <property type="project" value="InterPro"/>
</dbReference>
<feature type="domain" description="RdRp catalytic" evidence="20">
    <location>
        <begin position="1754"/>
        <end position="1877"/>
    </location>
</feature>
<keyword evidence="6" id="KW-0597">Phosphoprotein</keyword>
<keyword evidence="10" id="KW-0548">Nucleotidyltransferase</keyword>
<dbReference type="GO" id="GO:0003723">
    <property type="term" value="F:RNA binding"/>
    <property type="evidence" value="ECO:0007669"/>
    <property type="project" value="InterPro"/>
</dbReference>
<evidence type="ECO:0000256" key="11">
    <source>
        <dbReference type="ARBA" id="ARBA00022741"/>
    </source>
</evidence>
<dbReference type="GeneID" id="26122875"/>
<dbReference type="GO" id="GO:0003968">
    <property type="term" value="F:RNA-directed RNA polymerase activity"/>
    <property type="evidence" value="ECO:0007669"/>
    <property type="project" value="UniProtKB-KW"/>
</dbReference>
<dbReference type="InterPro" id="IPR007094">
    <property type="entry name" value="RNA-dir_pol_PSvirus"/>
</dbReference>
<evidence type="ECO:0000256" key="9">
    <source>
        <dbReference type="ARBA" id="ARBA00022679"/>
    </source>
</evidence>
<keyword evidence="14" id="KW-0067">ATP-binding</keyword>
<evidence type="ECO:0000256" key="10">
    <source>
        <dbReference type="ARBA" id="ARBA00022695"/>
    </source>
</evidence>
<sequence>MSEVIDNSHCVGVKVPAPADEESGAAIRPVNVCKSEEEIDRRFKKYDEMMKTEEEKKREEMMKNKIWQEEVDAGVVLIHGGPNNGKFIVKNRSTGERKLMDHNPYALKTVTPLPEQCPKNPAPEPPKPTSKPVVNPIPGLKVLRPFDPKPSTPESPASEPFMVAASAKPQEVNLKMVNNVKTHTWTARKFDPKAGKLAKNPVVADNSVRAEIAKEQGIKKQDVPKPDELKTRARRGKRGRQGEKRRTLAKQRNENYEASRKEKTTERKKKQLKLATHAVADKCHSLMVKDREKNKKSLPPTLHWQEMLHVLRYCTGVQKYEYRGVPSAKNLEKWDCYNVISYALHNLNDPKRLRAAVVYFLQVMSIPKANYFDISRLSKRAAAKQAVIMCFSAMEYRSDGFCDYLCELESYCAANGEDGVTIKGIDSYIEALGKSQATDNVPVGTIEAAGLMNSDGSYAEDFDDDELATIPDREPLKKCEEEVVCADPTEDDEQEEPQSDSEMCPAGQACSCEIVNNVDVDVNQSADDDTDPEVNEIVDRTMRSCYSMMESIDDNKLMCVIQAHGPVDFVVRQLTRLIVNPCKSICNYLAETVRNFVGDALTRFTNALKSLFANLGLNWLWETFLAMLAMIREAAEEVIHKIEKLLSINAAKDVMITIVICFTVFVLYKIFRTMWSAERATKLVMGSVNFANASPASYVMPVLALVGAIVPAGNYVTRFLSNYKALMTSTDAVASVDTLLSWLLPQSILSAITNNPADSEFAMLTGGYNTIIAFGNCAEVLLDPTVISYIDSYLTQCQNYLVKYKNDKTCSTVNGYYRDVAKISRDVTRHITTAGVRMEPVCMRLYGKSGIGKSKAVAKMIADMHYGPHQWQNITIGERNFEQLTGCERVIIFDEIYANEKYRVETATRFKEIVNSIPTHVYGSDIVGIESNKHSSLAPDIVFATSERLLYPAALSGINLPSLYNREHFRYEVTGDDEMMEKLGLKANHQDVVLSAEDQEHLPWLKFTEVIKTENEEIKGETFTYDQVLERLVEEVHRRKKIFATRKVIDKKHDIPCQVFYDLLSSNYNSLNVVPPKGSDIERKYRALVDLAAVEIQDDLPRLAAKMKNPFSKKNVDKACALCATNAELEHRDFTVNGDVHHLTLEGDDHDGEEGWAYQLSLAKHTYKFIEDVAEGDVNQLNYDPMPLEMVNAAVSEADVKLRFARQKYLKYYNEARRARNAYFMKSLGYNDSEAVSDAVKTVGSLALGAAALGGFYTLFKWLLGPRQPKYVAETYDVRIRRQQRKVQPTIAEAHQNSMLVNYAILNVDRKTDDVDRVLPVRCIYVGNDRYLTYAHWLPSDDAMLDNFSYSITYGDRTFALPQRPKFYTSKAETAKDICVFRVPTNLSPASYFPNLAKSEAGVLSSAADTLMLMPGSRAQYIPEVIECSYQGFDIVTKMPKMYVIENALSVPIPSVAGDCGKALLDQANRIVGILVAGTISGQSASMFQVVSKEQVDLLCPVYESHCPASWKDPASYPVCRGSRLHATSLRAACEEKAGTHFYKPPMSAATSATGVDPKVTFIQRLKDCANETLCDQTLINRAKADLVHLWTLEDRRYPTPSMRDAVCGYHSLNSLDLDTSMAWPLGLETKDPALSGKRSFIRVVDEEILTSPMFDKRLAEVTEYITKGTPCQFYTVCAFKDEPLKESKYLENRPRVIMPSDAVLNVYMRARLAPLLSDFYDYTRNHNMAIGVNIESLDAELMLQHLKYLDRPNRFVDADYSAFDLTIPRPYLEAAYDVLEKIVAHSGLMSAEEFHRYAAVNLDPIIYFDGDRITPRSINTSGNLFTTIVNCIVNELYLRSAFYFYHPNSDFDSNISCLFYGDDMLFTVSPDLDLTFPMYQKFCARLGLKVTPGDKSDVIHDYLSLDQVTFLSHNFHKTPFGYMGALSMSHFYRALSYSFESDICADALESLIRAIAAQPESVFNEAVTWLRAISPIKVPYNIGSRDLLLHKLYQSSAVVNRLPVAMMPFVLDHDSVEEETTEVIPRDLSSVPEEPVEMYDAATAPFEVAHFEWDASQTAGTELWNTQMPCLPPVQTLASMPLFTTHFSNFHCAVTFKITASRFSRGLLIAYLEPLGSKNAGRPLNLKDMLTVPHVFMTPMNSDNAQLVQGFISPRNLYQNALIFNRTQFSGWLHIAVFSPYADDQASPQAASITVFAKYIDMKAFQARRFKIAAAGIGKQLCKTVERTARLAGTVADLIGLDAPEEVGQPQVVTQRYMPLSNVDGVRDTNELRENEAAFDGRARENIFLGGDMLLSDLISRPFLLTNFTWTADKGSGSVLNVFHLNCVPGVTGYDDVVPAPVTFLNLATFWHCDFAITFKFVKNAYSTGRLRITTVYGPQTPAAADIPYYKGDLINVDAEIDSYSFVFSYLALTDYLRTFEGFKRLQDVPEDYYLGNVTTTVMNPIHAIEGVSATCDVLVICEMINVDTRVPRPVPFLKAAGIGSFAKNTIKRVFGRYHDDGHQSVYYLKSRYSTSGVRIPCDWVVFKNIGTGFVCSLHNYLEANGLQFGSFYVYRYNELIGICCDDGVYSSDDILFFKVTLASMPAPKPVLYVENTNGEFRSALLGPVQPYSVNTYEDERVIWIRCHDLYGAKGDCGSPLHIYYDGQLYWVGSLHLLGGDLNACYVGYCALRKPLKPLGANRFNLALLLHQYGMDVANRFPPGFLSSEPNDFFSTTLGVDDMDDEEGGFASDEESESDEMVGSQFAYQLTDITDFVRRGIVLPSFRKSWTEQNKAGVITTVFPVEPHFGFERYYRAWSGSIHYRIVNLGTQATPIRVSFYPGGSGANTMTFSGLFSTDVVQINATTTPVIAPPDIARPPLELAYRVCPSNEYIDFAIPFQTIYHFIELNEFVQTAPLGYVAVQGLTNSCQVYTYAGDDFSYGFFYPQPQISALIQICRCR</sequence>
<dbReference type="GO" id="GO:0006351">
    <property type="term" value="P:DNA-templated transcription"/>
    <property type="evidence" value="ECO:0007669"/>
    <property type="project" value="InterPro"/>
</dbReference>
<keyword evidence="19" id="KW-1133">Transmembrane helix</keyword>
<dbReference type="GO" id="GO:0030430">
    <property type="term" value="C:host cell cytoplasm"/>
    <property type="evidence" value="ECO:0007669"/>
    <property type="project" value="UniProtKB-SubCell"/>
</dbReference>
<feature type="compositionally biased region" description="Basic and acidic residues" evidence="18">
    <location>
        <begin position="240"/>
        <end position="265"/>
    </location>
</feature>
<dbReference type="RefSeq" id="YP_009177204.1">
    <property type="nucleotide sequence ID" value="NC_028240.1"/>
</dbReference>
<dbReference type="CDD" id="cd00205">
    <property type="entry name" value="rhv_like"/>
    <property type="match status" value="1"/>
</dbReference>
<evidence type="ECO:0000256" key="2">
    <source>
        <dbReference type="ARBA" id="ARBA00004328"/>
    </source>
</evidence>
<name>A0A0G3F700_9VIRU</name>
<dbReference type="SUPFAM" id="SSF50494">
    <property type="entry name" value="Trypsin-like serine proteases"/>
    <property type="match status" value="1"/>
</dbReference>
<keyword evidence="4" id="KW-0696">RNA-directed RNA polymerase</keyword>
<dbReference type="PRINTS" id="PR00918">
    <property type="entry name" value="CALICVIRUSNS"/>
</dbReference>
<dbReference type="Pfam" id="PF00910">
    <property type="entry name" value="RNA_helicase"/>
    <property type="match status" value="1"/>
</dbReference>
<evidence type="ECO:0000313" key="22">
    <source>
        <dbReference type="Proteomes" id="UP000203447"/>
    </source>
</evidence>
<evidence type="ECO:0000256" key="12">
    <source>
        <dbReference type="ARBA" id="ARBA00022801"/>
    </source>
</evidence>
<dbReference type="InterPro" id="IPR043502">
    <property type="entry name" value="DNA/RNA_pol_sf"/>
</dbReference>
<evidence type="ECO:0000256" key="14">
    <source>
        <dbReference type="ARBA" id="ARBA00022840"/>
    </source>
</evidence>
<dbReference type="InterPro" id="IPR043128">
    <property type="entry name" value="Rev_trsase/Diguanyl_cyclase"/>
</dbReference>
<evidence type="ECO:0000256" key="4">
    <source>
        <dbReference type="ARBA" id="ARBA00022484"/>
    </source>
</evidence>
<accession>A0A0G3F700</accession>
<evidence type="ECO:0000256" key="1">
    <source>
        <dbReference type="ARBA" id="ARBA00004192"/>
    </source>
</evidence>
<feature type="region of interest" description="Disordered" evidence="18">
    <location>
        <begin position="214"/>
        <end position="271"/>
    </location>
</feature>
<keyword evidence="9" id="KW-0808">Transferase</keyword>
<comment type="subcellular location">
    <subcellularLocation>
        <location evidence="1">Host cytoplasm</location>
    </subcellularLocation>
    <subcellularLocation>
        <location evidence="2">Virion</location>
    </subcellularLocation>
</comment>
<dbReference type="Proteomes" id="UP000203447">
    <property type="component" value="Segment"/>
</dbReference>